<dbReference type="GO" id="GO:0052855">
    <property type="term" value="F:ADP-dependent NAD(P)H-hydrate dehydratase activity"/>
    <property type="evidence" value="ECO:0007669"/>
    <property type="project" value="UniProtKB-UniRule"/>
</dbReference>
<evidence type="ECO:0000256" key="15">
    <source>
        <dbReference type="ARBA" id="ARBA00048238"/>
    </source>
</evidence>
<keyword evidence="13" id="KW-0511">Multifunctional enzyme</keyword>
<comment type="caution">
    <text evidence="17">Lacks conserved residue(s) required for the propagation of feature annotation.</text>
</comment>
<dbReference type="Pfam" id="PF01256">
    <property type="entry name" value="Carb_kinase"/>
    <property type="match status" value="1"/>
</dbReference>
<feature type="binding site" evidence="17">
    <location>
        <position position="146"/>
    </location>
    <ligand>
        <name>(6S)-NADPHX</name>
        <dbReference type="ChEBI" id="CHEBI:64076"/>
    </ligand>
</feature>
<dbReference type="PANTHER" id="PTHR12592:SF0">
    <property type="entry name" value="ATP-DEPENDENT (S)-NAD(P)H-HYDRATE DEHYDRATASE"/>
    <property type="match status" value="1"/>
</dbReference>
<keyword evidence="8 17" id="KW-0521">NADP</keyword>
<dbReference type="EC" id="5.1.99.6" evidence="17"/>
<keyword evidence="22" id="KW-1185">Reference proteome</keyword>
<evidence type="ECO:0000256" key="3">
    <source>
        <dbReference type="ARBA" id="ARBA00006001"/>
    </source>
</evidence>
<evidence type="ECO:0000256" key="9">
    <source>
        <dbReference type="ARBA" id="ARBA00022958"/>
    </source>
</evidence>
<dbReference type="NCBIfam" id="TIGR00196">
    <property type="entry name" value="yjeF_cterm"/>
    <property type="match status" value="1"/>
</dbReference>
<feature type="domain" description="YjeF C-terminal" evidence="19">
    <location>
        <begin position="209"/>
        <end position="459"/>
    </location>
</feature>
<feature type="binding site" evidence="17">
    <location>
        <position position="113"/>
    </location>
    <ligand>
        <name>K(+)</name>
        <dbReference type="ChEBI" id="CHEBI:29103"/>
    </ligand>
</feature>
<evidence type="ECO:0000313" key="22">
    <source>
        <dbReference type="Proteomes" id="UP000028486"/>
    </source>
</evidence>
<evidence type="ECO:0000313" key="21">
    <source>
        <dbReference type="EMBL" id="AII15400.1"/>
    </source>
</evidence>
<keyword evidence="21" id="KW-0808">Transferase</keyword>
<dbReference type="OrthoDB" id="9806925at2"/>
<evidence type="ECO:0000259" key="19">
    <source>
        <dbReference type="PROSITE" id="PS51383"/>
    </source>
</evidence>
<dbReference type="PIRSF" id="PIRSF017184">
    <property type="entry name" value="Nnr"/>
    <property type="match status" value="1"/>
</dbReference>
<comment type="function">
    <text evidence="14 18">Bifunctional enzyme that catalyzes the epimerization of the S- and R-forms of NAD(P)HX and the dehydration of the S-form of NAD(P)HX at the expense of ADP, which is converted to AMP. This allows the repair of both epimers of NAD(P)HX, a damaged form of NAD(P)H that is a result of enzymatic or heat-dependent hydration.</text>
</comment>
<dbReference type="GO" id="GO:0110051">
    <property type="term" value="P:metabolite repair"/>
    <property type="evidence" value="ECO:0007669"/>
    <property type="project" value="TreeGrafter"/>
</dbReference>
<organism evidence="21 22">
    <name type="scientific">Campylobacter iguaniorum</name>
    <dbReference type="NCBI Taxonomy" id="1244531"/>
    <lineage>
        <taxon>Bacteria</taxon>
        <taxon>Pseudomonadati</taxon>
        <taxon>Campylobacterota</taxon>
        <taxon>Epsilonproteobacteria</taxon>
        <taxon>Campylobacterales</taxon>
        <taxon>Campylobacteraceae</taxon>
        <taxon>Campylobacter</taxon>
    </lineage>
</organism>
<feature type="domain" description="YjeF N-terminal" evidence="20">
    <location>
        <begin position="8"/>
        <end position="202"/>
    </location>
</feature>
<dbReference type="STRING" id="1244531.CIG2463D_1780"/>
<accession>A0A076FAZ0</accession>
<keyword evidence="11 17" id="KW-0413">Isomerase</keyword>
<sequence>MKKLFLSTNELDKNCIENLGLSELVLQENAALGVANLIRQKLDFGKKILFLCGGGNNASDAIAAARMLSGEYECELFLWSSNLNQNAKIQLQITENVGVKIASEICEADCYVDGLLGSGLDRDLPQDLQDLLNSINQKPGLKIAVDVPTGLNKFGRLSPICFKADFTVAMGARKIGLYSDLAKDFVGEIKLANLGICEDKFSGESRSFLLEMSDLELPKRDKQNVSKGDFGHAFVACGMMSGAAKIVAKAALKMGAGRVSVVNLSDKQIILDDEIMLKNSFKLASSVAIGMGLGVARFDLGDFITLPCVVDADMFYRDEVFNLATSQKAVLTPHPKEFANLLKIASFGEFSVEEVQSSRLEFAIEFSSKFACVLVLKGANTLIAQKGNVYISPFGTPALSVGGSGDALSGIILGLLAQGYSPLNAAISGVLAHAKTALNFKANAYSFTPNDIIEGIKWL</sequence>
<comment type="catalytic activity">
    <reaction evidence="15 18">
        <text>(6S)-NADHX + ADP = AMP + phosphate + NADH + H(+)</text>
        <dbReference type="Rhea" id="RHEA:32223"/>
        <dbReference type="ChEBI" id="CHEBI:15378"/>
        <dbReference type="ChEBI" id="CHEBI:43474"/>
        <dbReference type="ChEBI" id="CHEBI:57945"/>
        <dbReference type="ChEBI" id="CHEBI:64074"/>
        <dbReference type="ChEBI" id="CHEBI:456215"/>
        <dbReference type="ChEBI" id="CHEBI:456216"/>
        <dbReference type="EC" id="4.2.1.136"/>
    </reaction>
</comment>
<evidence type="ECO:0000256" key="18">
    <source>
        <dbReference type="PIRNR" id="PIRNR017184"/>
    </source>
</evidence>
<dbReference type="AlphaFoldDB" id="A0A076FAZ0"/>
<dbReference type="eggNOG" id="COG0063">
    <property type="taxonomic scope" value="Bacteria"/>
</dbReference>
<dbReference type="KEGG" id="caj:CIG1485E_1583"/>
<dbReference type="PROSITE" id="PS51385">
    <property type="entry name" value="YJEF_N"/>
    <property type="match status" value="1"/>
</dbReference>
<dbReference type="Gene3D" id="3.40.50.10260">
    <property type="entry name" value="YjeF N-terminal domain"/>
    <property type="match status" value="1"/>
</dbReference>
<evidence type="ECO:0000259" key="20">
    <source>
        <dbReference type="PROSITE" id="PS51385"/>
    </source>
</evidence>
<evidence type="ECO:0000256" key="2">
    <source>
        <dbReference type="ARBA" id="ARBA00000909"/>
    </source>
</evidence>
<name>A0A076FAZ0_9BACT</name>
<dbReference type="GO" id="GO:0005524">
    <property type="term" value="F:ATP binding"/>
    <property type="evidence" value="ECO:0007669"/>
    <property type="project" value="UniProtKB-UniRule"/>
</dbReference>
<dbReference type="InterPro" id="IPR000631">
    <property type="entry name" value="CARKD"/>
</dbReference>
<feature type="binding site" evidence="17">
    <location>
        <begin position="117"/>
        <end position="123"/>
    </location>
    <ligand>
        <name>(6S)-NADPHX</name>
        <dbReference type="ChEBI" id="CHEBI:64076"/>
    </ligand>
</feature>
<feature type="binding site" evidence="17">
    <location>
        <position position="149"/>
    </location>
    <ligand>
        <name>K(+)</name>
        <dbReference type="ChEBI" id="CHEBI:29103"/>
    </ligand>
</feature>
<dbReference type="GO" id="GO:0046872">
    <property type="term" value="F:metal ion binding"/>
    <property type="evidence" value="ECO:0007669"/>
    <property type="project" value="UniProtKB-UniRule"/>
</dbReference>
<dbReference type="PANTHER" id="PTHR12592">
    <property type="entry name" value="ATP-DEPENDENT (S)-NAD(P)H-HYDRATE DEHYDRATASE FAMILY MEMBER"/>
    <property type="match status" value="1"/>
</dbReference>
<comment type="similarity">
    <text evidence="17">Belongs to the NnrE/AIBP family.</text>
</comment>
<dbReference type="EMBL" id="CP009043">
    <property type="protein sequence ID" value="AII15400.1"/>
    <property type="molecule type" value="Genomic_DNA"/>
</dbReference>
<dbReference type="eggNOG" id="COG0062">
    <property type="taxonomic scope" value="Bacteria"/>
</dbReference>
<keyword evidence="6 17" id="KW-0547">Nucleotide-binding</keyword>
<evidence type="ECO:0000256" key="17">
    <source>
        <dbReference type="HAMAP-Rule" id="MF_01966"/>
    </source>
</evidence>
<dbReference type="SUPFAM" id="SSF64153">
    <property type="entry name" value="YjeF N-terminal domain-like"/>
    <property type="match status" value="1"/>
</dbReference>
<comment type="catalytic activity">
    <reaction evidence="2 17 18">
        <text>(6R)-NADPHX = (6S)-NADPHX</text>
        <dbReference type="Rhea" id="RHEA:32227"/>
        <dbReference type="ChEBI" id="CHEBI:64076"/>
        <dbReference type="ChEBI" id="CHEBI:64077"/>
        <dbReference type="EC" id="5.1.99.6"/>
    </reaction>
</comment>
<feature type="binding site" evidence="17">
    <location>
        <position position="57"/>
    </location>
    <ligand>
        <name>K(+)</name>
        <dbReference type="ChEBI" id="CHEBI:29103"/>
    </ligand>
</feature>
<comment type="similarity">
    <text evidence="3 18">In the N-terminal section; belongs to the NnrE/AIBP family.</text>
</comment>
<evidence type="ECO:0000256" key="7">
    <source>
        <dbReference type="ARBA" id="ARBA00022840"/>
    </source>
</evidence>
<reference evidence="22" key="1">
    <citation type="journal article" date="2014" name="Genome Announc.">
        <title>Complete Genome Sequence of Campylobacter iguaniorum Strain 1485ET, Isolated from a Bearded Dragon (Pogona vitticeps).</title>
        <authorList>
            <person name="Gilbert M.J."/>
            <person name="Miller W.G."/>
            <person name="Yee E."/>
            <person name="Kik M."/>
            <person name="Wagenaar J.A."/>
            <person name="Duim B."/>
        </authorList>
    </citation>
    <scope>NUCLEOTIDE SEQUENCE [LARGE SCALE GENOMIC DNA]</scope>
    <source>
        <strain evidence="22">1485E</strain>
    </source>
</reference>
<comment type="cofactor">
    <cofactor evidence="17 18">
        <name>K(+)</name>
        <dbReference type="ChEBI" id="CHEBI:29103"/>
    </cofactor>
    <text evidence="17 18">Binds 1 potassium ion per subunit.</text>
</comment>
<keyword evidence="12 18" id="KW-0456">Lyase</keyword>
<keyword evidence="21" id="KW-0418">Kinase</keyword>
<keyword evidence="10 17" id="KW-0520">NAD</keyword>
<protein>
    <recommendedName>
        <fullName evidence="17">NAD(P)H-hydrate epimerase</fullName>
        <ecNumber evidence="17">5.1.99.6</ecNumber>
    </recommendedName>
    <alternativeName>
        <fullName evidence="17">NAD(P)HX epimerase</fullName>
    </alternativeName>
</protein>
<comment type="similarity">
    <text evidence="4 18">In the C-terminal section; belongs to the NnrD/CARKD family.</text>
</comment>
<evidence type="ECO:0000256" key="13">
    <source>
        <dbReference type="ARBA" id="ARBA00023268"/>
    </source>
</evidence>
<evidence type="ECO:0000256" key="5">
    <source>
        <dbReference type="ARBA" id="ARBA00022723"/>
    </source>
</evidence>
<dbReference type="InterPro" id="IPR036652">
    <property type="entry name" value="YjeF_N_dom_sf"/>
</dbReference>
<keyword evidence="5 17" id="KW-0479">Metal-binding</keyword>
<dbReference type="HAMAP" id="MF_01966">
    <property type="entry name" value="NADHX_epimerase"/>
    <property type="match status" value="1"/>
</dbReference>
<dbReference type="CDD" id="cd01171">
    <property type="entry name" value="YXKO-related"/>
    <property type="match status" value="1"/>
</dbReference>
<evidence type="ECO:0000256" key="10">
    <source>
        <dbReference type="ARBA" id="ARBA00023027"/>
    </source>
</evidence>
<evidence type="ECO:0000256" key="16">
    <source>
        <dbReference type="ARBA" id="ARBA00049209"/>
    </source>
</evidence>
<gene>
    <name evidence="17" type="primary">nnrE</name>
    <name evidence="21" type="ORF">CIG1485E_1583</name>
</gene>
<dbReference type="GO" id="GO:0052856">
    <property type="term" value="F:NAD(P)HX epimerase activity"/>
    <property type="evidence" value="ECO:0007669"/>
    <property type="project" value="UniProtKB-UniRule"/>
</dbReference>
<keyword evidence="7 18" id="KW-0067">ATP-binding</keyword>
<evidence type="ECO:0000256" key="6">
    <source>
        <dbReference type="ARBA" id="ARBA00022741"/>
    </source>
</evidence>
<dbReference type="InterPro" id="IPR029056">
    <property type="entry name" value="Ribokinase-like"/>
</dbReference>
<dbReference type="RefSeq" id="WP_038455243.1">
    <property type="nucleotide sequence ID" value="NZ_CP009043.1"/>
</dbReference>
<evidence type="ECO:0000256" key="1">
    <source>
        <dbReference type="ARBA" id="ARBA00000013"/>
    </source>
</evidence>
<dbReference type="GO" id="GO:0016301">
    <property type="term" value="F:kinase activity"/>
    <property type="evidence" value="ECO:0007669"/>
    <property type="project" value="UniProtKB-KW"/>
</dbReference>
<evidence type="ECO:0000256" key="14">
    <source>
        <dbReference type="ARBA" id="ARBA00025153"/>
    </source>
</evidence>
<keyword evidence="9 17" id="KW-0630">Potassium</keyword>
<comment type="function">
    <text evidence="17">Catalyzes the epimerization of the S- and R-forms of NAD(P)HX, a damaged form of NAD(P)H that is a result of enzymatic or heat-dependent hydration. This is a prerequisite for the S-specific NAD(P)H-hydrate dehydratase to allow the repair of both epimers of NAD(P)HX.</text>
</comment>
<proteinExistence type="inferred from homology"/>
<evidence type="ECO:0000256" key="8">
    <source>
        <dbReference type="ARBA" id="ARBA00022857"/>
    </source>
</evidence>
<dbReference type="PROSITE" id="PS51383">
    <property type="entry name" value="YJEF_C_3"/>
    <property type="match status" value="1"/>
</dbReference>
<dbReference type="Proteomes" id="UP000028486">
    <property type="component" value="Chromosome"/>
</dbReference>
<dbReference type="NCBIfam" id="TIGR00197">
    <property type="entry name" value="yjeF_nterm"/>
    <property type="match status" value="1"/>
</dbReference>
<dbReference type="Gene3D" id="3.40.1190.20">
    <property type="match status" value="1"/>
</dbReference>
<dbReference type="InterPro" id="IPR030677">
    <property type="entry name" value="Nnr"/>
</dbReference>
<evidence type="ECO:0000256" key="12">
    <source>
        <dbReference type="ARBA" id="ARBA00023239"/>
    </source>
</evidence>
<evidence type="ECO:0000256" key="11">
    <source>
        <dbReference type="ARBA" id="ARBA00023235"/>
    </source>
</evidence>
<evidence type="ECO:0000256" key="4">
    <source>
        <dbReference type="ARBA" id="ARBA00009524"/>
    </source>
</evidence>
<dbReference type="HOGENOM" id="CLU_024853_4_2_7"/>
<comment type="catalytic activity">
    <reaction evidence="1 17 18">
        <text>(6R)-NADHX = (6S)-NADHX</text>
        <dbReference type="Rhea" id="RHEA:32215"/>
        <dbReference type="ChEBI" id="CHEBI:64074"/>
        <dbReference type="ChEBI" id="CHEBI:64075"/>
        <dbReference type="EC" id="5.1.99.6"/>
    </reaction>
</comment>
<dbReference type="SUPFAM" id="SSF53613">
    <property type="entry name" value="Ribokinase-like"/>
    <property type="match status" value="1"/>
</dbReference>
<dbReference type="Pfam" id="PF03853">
    <property type="entry name" value="YjeF_N"/>
    <property type="match status" value="1"/>
</dbReference>
<dbReference type="InterPro" id="IPR004443">
    <property type="entry name" value="YjeF_N_dom"/>
</dbReference>
<comment type="catalytic activity">
    <reaction evidence="16 18">
        <text>(6S)-NADPHX + ADP = AMP + phosphate + NADPH + H(+)</text>
        <dbReference type="Rhea" id="RHEA:32235"/>
        <dbReference type="ChEBI" id="CHEBI:15378"/>
        <dbReference type="ChEBI" id="CHEBI:43474"/>
        <dbReference type="ChEBI" id="CHEBI:57783"/>
        <dbReference type="ChEBI" id="CHEBI:64076"/>
        <dbReference type="ChEBI" id="CHEBI:456215"/>
        <dbReference type="ChEBI" id="CHEBI:456216"/>
        <dbReference type="EC" id="4.2.1.136"/>
    </reaction>
</comment>